<keyword evidence="6" id="KW-0411">Iron-sulfur</keyword>
<evidence type="ECO:0000256" key="4">
    <source>
        <dbReference type="ARBA" id="ARBA00022723"/>
    </source>
</evidence>
<gene>
    <name evidence="8" type="ORF">H8704_05410</name>
</gene>
<evidence type="ECO:0000256" key="6">
    <source>
        <dbReference type="ARBA" id="ARBA00023014"/>
    </source>
</evidence>
<dbReference type="Gene3D" id="3.80.30.20">
    <property type="entry name" value="tm_1862 like domain"/>
    <property type="match status" value="1"/>
</dbReference>
<name>A0ABR7N0E6_9FIRM</name>
<keyword evidence="3" id="KW-0949">S-adenosyl-L-methionine</keyword>
<keyword evidence="2" id="KW-0004">4Fe-4S</keyword>
<dbReference type="SFLD" id="SFLDG01086">
    <property type="entry name" value="elongater_protein-like"/>
    <property type="match status" value="1"/>
</dbReference>
<evidence type="ECO:0000256" key="2">
    <source>
        <dbReference type="ARBA" id="ARBA00022485"/>
    </source>
</evidence>
<dbReference type="SMART" id="SM00729">
    <property type="entry name" value="Elp3"/>
    <property type="match status" value="1"/>
</dbReference>
<keyword evidence="5" id="KW-0408">Iron</keyword>
<dbReference type="SFLD" id="SFLDS00029">
    <property type="entry name" value="Radical_SAM"/>
    <property type="match status" value="1"/>
</dbReference>
<dbReference type="SFLD" id="SFLDG01091">
    <property type="entry name" value="uncharacterized_CHP01210-like"/>
    <property type="match status" value="1"/>
</dbReference>
<dbReference type="PANTHER" id="PTHR11135">
    <property type="entry name" value="HISTONE ACETYLTRANSFERASE-RELATED"/>
    <property type="match status" value="1"/>
</dbReference>
<organism evidence="8 9">
    <name type="scientific">Jutongia huaianensis</name>
    <dbReference type="NCBI Taxonomy" id="2763668"/>
    <lineage>
        <taxon>Bacteria</taxon>
        <taxon>Bacillati</taxon>
        <taxon>Bacillota</taxon>
        <taxon>Clostridia</taxon>
        <taxon>Lachnospirales</taxon>
        <taxon>Lachnospiraceae</taxon>
        <taxon>Jutongia</taxon>
    </lineage>
</organism>
<dbReference type="InterPro" id="IPR005911">
    <property type="entry name" value="YhcC-like"/>
</dbReference>
<dbReference type="SUPFAM" id="SSF102114">
    <property type="entry name" value="Radical SAM enzymes"/>
    <property type="match status" value="1"/>
</dbReference>
<evidence type="ECO:0000256" key="3">
    <source>
        <dbReference type="ARBA" id="ARBA00022691"/>
    </source>
</evidence>
<dbReference type="InterPro" id="IPR007197">
    <property type="entry name" value="rSAM"/>
</dbReference>
<dbReference type="NCBIfam" id="TIGR01212">
    <property type="entry name" value="TIGR01212 family radical SAM protein"/>
    <property type="match status" value="1"/>
</dbReference>
<dbReference type="PROSITE" id="PS51918">
    <property type="entry name" value="RADICAL_SAM"/>
    <property type="match status" value="1"/>
</dbReference>
<keyword evidence="9" id="KW-1185">Reference proteome</keyword>
<feature type="domain" description="Radical SAM core" evidence="7">
    <location>
        <begin position="37"/>
        <end position="291"/>
    </location>
</feature>
<protein>
    <submittedName>
        <fullName evidence="8">TIGR01212 family radical SAM protein</fullName>
    </submittedName>
</protein>
<dbReference type="PANTHER" id="PTHR11135:SF1">
    <property type="entry name" value="PROTEIN YHCC"/>
    <property type="match status" value="1"/>
</dbReference>
<evidence type="ECO:0000259" key="7">
    <source>
        <dbReference type="PROSITE" id="PS51918"/>
    </source>
</evidence>
<evidence type="ECO:0000256" key="1">
    <source>
        <dbReference type="ARBA" id="ARBA00001966"/>
    </source>
</evidence>
<evidence type="ECO:0000313" key="8">
    <source>
        <dbReference type="EMBL" id="MBC8562075.1"/>
    </source>
</evidence>
<comment type="caution">
    <text evidence="8">The sequence shown here is derived from an EMBL/GenBank/DDBJ whole genome shotgun (WGS) entry which is preliminary data.</text>
</comment>
<proteinExistence type="predicted"/>
<dbReference type="InterPro" id="IPR032432">
    <property type="entry name" value="Radical_SAM_C"/>
</dbReference>
<sequence length="357" mass="40138">MARRRHSRTPETAAYDQACRRWNGKPYYSLDCYLKQQFGEKIYKVAIDGGMTCPNRDGTKGISGCSFCSAGGSGEFAVTRKASSSGSFSPDPGIVTRQIDEGIKRLRSGRKYCGERYIAYFQSYSNTYAPVSYLRSLYQEALTHPQTAALSIATRPDCFSPEIYELLSECQQQKPVWVELGLQTMHDSTACIIHRGYPLSCFDATVRELRRRGIPVIVHVILGLPGEDHHQMLQTIRYLNETGISGIKLQLLHILKGTALAEDFEKGTITPLTKDEYIAILLDCIAHLSPDIVIHRITGDGPKDLLLAPAWSMKKREILNTIMHQMKVQHLYQGCQINETGQRQHFSCPVHEKEAPL</sequence>
<dbReference type="InterPro" id="IPR039661">
    <property type="entry name" value="ELP3"/>
</dbReference>
<evidence type="ECO:0000313" key="9">
    <source>
        <dbReference type="Proteomes" id="UP000606193"/>
    </source>
</evidence>
<dbReference type="Pfam" id="PF16199">
    <property type="entry name" value="Radical_SAM_C"/>
    <property type="match status" value="1"/>
</dbReference>
<reference evidence="8 9" key="1">
    <citation type="submission" date="2020-08" db="EMBL/GenBank/DDBJ databases">
        <title>Genome public.</title>
        <authorList>
            <person name="Liu C."/>
            <person name="Sun Q."/>
        </authorList>
    </citation>
    <scope>NUCLEOTIDE SEQUENCE [LARGE SCALE GENOMIC DNA]</scope>
    <source>
        <strain evidence="8 9">NSJ-37</strain>
    </source>
</reference>
<accession>A0ABR7N0E6</accession>
<dbReference type="InterPro" id="IPR023404">
    <property type="entry name" value="rSAM_horseshoe"/>
</dbReference>
<dbReference type="Proteomes" id="UP000606193">
    <property type="component" value="Unassembled WGS sequence"/>
</dbReference>
<dbReference type="InterPro" id="IPR058240">
    <property type="entry name" value="rSAM_sf"/>
</dbReference>
<dbReference type="InterPro" id="IPR006638">
    <property type="entry name" value="Elp3/MiaA/NifB-like_rSAM"/>
</dbReference>
<dbReference type="EMBL" id="JACRSX010000004">
    <property type="protein sequence ID" value="MBC8562075.1"/>
    <property type="molecule type" value="Genomic_DNA"/>
</dbReference>
<keyword evidence="4" id="KW-0479">Metal-binding</keyword>
<evidence type="ECO:0000256" key="5">
    <source>
        <dbReference type="ARBA" id="ARBA00023004"/>
    </source>
</evidence>
<dbReference type="Pfam" id="PF04055">
    <property type="entry name" value="Radical_SAM"/>
    <property type="match status" value="1"/>
</dbReference>
<comment type="cofactor">
    <cofactor evidence="1">
        <name>[4Fe-4S] cluster</name>
        <dbReference type="ChEBI" id="CHEBI:49883"/>
    </cofactor>
</comment>
<dbReference type="RefSeq" id="WP_249297611.1">
    <property type="nucleotide sequence ID" value="NZ_JACRSX010000004.1"/>
</dbReference>